<dbReference type="SUPFAM" id="SSF46785">
    <property type="entry name" value="Winged helix' DNA-binding domain"/>
    <property type="match status" value="1"/>
</dbReference>
<evidence type="ECO:0000313" key="6">
    <source>
        <dbReference type="Proteomes" id="UP001224359"/>
    </source>
</evidence>
<dbReference type="InterPro" id="IPR000524">
    <property type="entry name" value="Tscrpt_reg_HTH_GntR"/>
</dbReference>
<dbReference type="PRINTS" id="PR00035">
    <property type="entry name" value="HTHGNTR"/>
</dbReference>
<evidence type="ECO:0000259" key="4">
    <source>
        <dbReference type="PROSITE" id="PS50949"/>
    </source>
</evidence>
<sequence length="220" mass="25729">MSKFDLKPIQKNKTSKELVYDELKSAILHGSIPKNELITEISLSKSFDVSRTPVRESLAELTKEGLLVHEQRKGFKVREISENEKEQIIYLRKSMEKEGVRKLAPLITEEQIQELYDILSEQEEAAQNDDRLRNIELDQMFHKTILEFAEQNMFKKIFIDLHNLTRVIGHEALMKPGRMEEVIKEHRAILEGLQEQDEQIAMDKLDYHLSNTETVVKNIK</sequence>
<dbReference type="InterPro" id="IPR036390">
    <property type="entry name" value="WH_DNA-bd_sf"/>
</dbReference>
<dbReference type="PROSITE" id="PS50949">
    <property type="entry name" value="HTH_GNTR"/>
    <property type="match status" value="1"/>
</dbReference>
<dbReference type="RefSeq" id="WP_306973942.1">
    <property type="nucleotide sequence ID" value="NZ_JAUSTQ010000001.1"/>
</dbReference>
<evidence type="ECO:0000256" key="3">
    <source>
        <dbReference type="ARBA" id="ARBA00023163"/>
    </source>
</evidence>
<dbReference type="SMART" id="SM00895">
    <property type="entry name" value="FCD"/>
    <property type="match status" value="1"/>
</dbReference>
<name>A0ABT9VBM4_9BACI</name>
<keyword evidence="6" id="KW-1185">Reference proteome</keyword>
<dbReference type="Pfam" id="PF00392">
    <property type="entry name" value="GntR"/>
    <property type="match status" value="1"/>
</dbReference>
<keyword evidence="2 5" id="KW-0238">DNA-binding</keyword>
<dbReference type="InterPro" id="IPR036388">
    <property type="entry name" value="WH-like_DNA-bd_sf"/>
</dbReference>
<dbReference type="PANTHER" id="PTHR43537:SF5">
    <property type="entry name" value="UXU OPERON TRANSCRIPTIONAL REGULATOR"/>
    <property type="match status" value="1"/>
</dbReference>
<dbReference type="CDD" id="cd07377">
    <property type="entry name" value="WHTH_GntR"/>
    <property type="match status" value="1"/>
</dbReference>
<dbReference type="PANTHER" id="PTHR43537">
    <property type="entry name" value="TRANSCRIPTIONAL REGULATOR, GNTR FAMILY"/>
    <property type="match status" value="1"/>
</dbReference>
<dbReference type="Proteomes" id="UP001224359">
    <property type="component" value="Unassembled WGS sequence"/>
</dbReference>
<comment type="caution">
    <text evidence="5">The sequence shown here is derived from an EMBL/GenBank/DDBJ whole genome shotgun (WGS) entry which is preliminary data.</text>
</comment>
<protein>
    <submittedName>
        <fullName evidence="5">DNA-binding GntR family transcriptional regulator</fullName>
    </submittedName>
</protein>
<evidence type="ECO:0000313" key="5">
    <source>
        <dbReference type="EMBL" id="MDQ0158327.1"/>
    </source>
</evidence>
<keyword evidence="1" id="KW-0805">Transcription regulation</keyword>
<dbReference type="Gene3D" id="1.20.120.530">
    <property type="entry name" value="GntR ligand-binding domain-like"/>
    <property type="match status" value="1"/>
</dbReference>
<keyword evidence="3" id="KW-0804">Transcription</keyword>
<dbReference type="Pfam" id="PF07729">
    <property type="entry name" value="FCD"/>
    <property type="match status" value="1"/>
</dbReference>
<dbReference type="SMART" id="SM00345">
    <property type="entry name" value="HTH_GNTR"/>
    <property type="match status" value="1"/>
</dbReference>
<gene>
    <name evidence="5" type="ORF">J2S77_000277</name>
</gene>
<dbReference type="InterPro" id="IPR011711">
    <property type="entry name" value="GntR_C"/>
</dbReference>
<evidence type="ECO:0000256" key="2">
    <source>
        <dbReference type="ARBA" id="ARBA00023125"/>
    </source>
</evidence>
<feature type="domain" description="HTH gntR-type" evidence="4">
    <location>
        <begin position="13"/>
        <end position="80"/>
    </location>
</feature>
<dbReference type="EMBL" id="JAUSTQ010000001">
    <property type="protein sequence ID" value="MDQ0158327.1"/>
    <property type="molecule type" value="Genomic_DNA"/>
</dbReference>
<dbReference type="InterPro" id="IPR008920">
    <property type="entry name" value="TF_FadR/GntR_C"/>
</dbReference>
<organism evidence="5 6">
    <name type="scientific">Alkalibacillus salilacus</name>
    <dbReference type="NCBI Taxonomy" id="284582"/>
    <lineage>
        <taxon>Bacteria</taxon>
        <taxon>Bacillati</taxon>
        <taxon>Bacillota</taxon>
        <taxon>Bacilli</taxon>
        <taxon>Bacillales</taxon>
        <taxon>Bacillaceae</taxon>
        <taxon>Alkalibacillus</taxon>
    </lineage>
</organism>
<accession>A0ABT9VBM4</accession>
<evidence type="ECO:0000256" key="1">
    <source>
        <dbReference type="ARBA" id="ARBA00023015"/>
    </source>
</evidence>
<proteinExistence type="predicted"/>
<reference evidence="5 6" key="1">
    <citation type="submission" date="2023-07" db="EMBL/GenBank/DDBJ databases">
        <title>Genomic Encyclopedia of Type Strains, Phase IV (KMG-IV): sequencing the most valuable type-strain genomes for metagenomic binning, comparative biology and taxonomic classification.</title>
        <authorList>
            <person name="Goeker M."/>
        </authorList>
    </citation>
    <scope>NUCLEOTIDE SEQUENCE [LARGE SCALE GENOMIC DNA]</scope>
    <source>
        <strain evidence="5 6">DSM 16460</strain>
    </source>
</reference>
<dbReference type="SUPFAM" id="SSF48008">
    <property type="entry name" value="GntR ligand-binding domain-like"/>
    <property type="match status" value="1"/>
</dbReference>
<dbReference type="Gene3D" id="1.10.10.10">
    <property type="entry name" value="Winged helix-like DNA-binding domain superfamily/Winged helix DNA-binding domain"/>
    <property type="match status" value="1"/>
</dbReference>
<dbReference type="GO" id="GO:0003677">
    <property type="term" value="F:DNA binding"/>
    <property type="evidence" value="ECO:0007669"/>
    <property type="project" value="UniProtKB-KW"/>
</dbReference>